<dbReference type="RefSeq" id="WP_036944906.1">
    <property type="nucleotide sequence ID" value="NZ_JQKC01000038.1"/>
</dbReference>
<keyword evidence="1" id="KW-0949">S-adenosyl-L-methionine</keyword>
<dbReference type="InterPro" id="IPR058240">
    <property type="entry name" value="rSAM_sf"/>
</dbReference>
<feature type="domain" description="Radical SAM core" evidence="5">
    <location>
        <begin position="49"/>
        <end position="253"/>
    </location>
</feature>
<evidence type="ECO:0000313" key="6">
    <source>
        <dbReference type="EMBL" id="KNY30212.1"/>
    </source>
</evidence>
<dbReference type="EMBL" id="LGTC01000001">
    <property type="protein sequence ID" value="KNY30212.1"/>
    <property type="molecule type" value="Genomic_DNA"/>
</dbReference>
<evidence type="ECO:0000256" key="3">
    <source>
        <dbReference type="ARBA" id="ARBA00023004"/>
    </source>
</evidence>
<evidence type="ECO:0000256" key="1">
    <source>
        <dbReference type="ARBA" id="ARBA00022691"/>
    </source>
</evidence>
<dbReference type="GO" id="GO:0051536">
    <property type="term" value="F:iron-sulfur cluster binding"/>
    <property type="evidence" value="ECO:0007669"/>
    <property type="project" value="UniProtKB-KW"/>
</dbReference>
<reference evidence="7" key="1">
    <citation type="submission" date="2015-07" db="EMBL/GenBank/DDBJ databases">
        <title>Near-Complete Genome Sequence of the Cellulolytic Bacterium Bacteroides (Pseudobacteroides) cellulosolvens ATCC 35603.</title>
        <authorList>
            <person name="Dassa B."/>
            <person name="Utturkar S.M."/>
            <person name="Klingeman D.M."/>
            <person name="Hurt R.A."/>
            <person name="Keller M."/>
            <person name="Xu J."/>
            <person name="Reddy Y.H.K."/>
            <person name="Borovok I."/>
            <person name="Grinberg I.R."/>
            <person name="Lamed R."/>
            <person name="Zhivin O."/>
            <person name="Bayer E.A."/>
            <person name="Brown S.D."/>
        </authorList>
    </citation>
    <scope>NUCLEOTIDE SEQUENCE [LARGE SCALE GENOMIC DNA]</scope>
    <source>
        <strain evidence="7">DSM 2933</strain>
    </source>
</reference>
<keyword evidence="7" id="KW-1185">Reference proteome</keyword>
<dbReference type="InterPro" id="IPR013785">
    <property type="entry name" value="Aldolase_TIM"/>
</dbReference>
<proteinExistence type="predicted"/>
<dbReference type="Gene3D" id="3.20.20.70">
    <property type="entry name" value="Aldolase class I"/>
    <property type="match status" value="1"/>
</dbReference>
<dbReference type="PANTHER" id="PTHR11228:SF7">
    <property type="entry name" value="PQQA PEPTIDE CYCLASE"/>
    <property type="match status" value="1"/>
</dbReference>
<dbReference type="CDD" id="cd01335">
    <property type="entry name" value="Radical_SAM"/>
    <property type="match status" value="1"/>
</dbReference>
<dbReference type="SFLD" id="SFLDS00029">
    <property type="entry name" value="Radical_SAM"/>
    <property type="match status" value="1"/>
</dbReference>
<dbReference type="InterPro" id="IPR023885">
    <property type="entry name" value="4Fe4S-binding_SPASM_dom"/>
</dbReference>
<accession>A0A0L6JXR0</accession>
<dbReference type="GO" id="GO:0003824">
    <property type="term" value="F:catalytic activity"/>
    <property type="evidence" value="ECO:0007669"/>
    <property type="project" value="InterPro"/>
</dbReference>
<dbReference type="Proteomes" id="UP000036923">
    <property type="component" value="Unassembled WGS sequence"/>
</dbReference>
<evidence type="ECO:0000256" key="4">
    <source>
        <dbReference type="ARBA" id="ARBA00023014"/>
    </source>
</evidence>
<comment type="caution">
    <text evidence="6">The sequence shown here is derived from an EMBL/GenBank/DDBJ whole genome shotgun (WGS) entry which is preliminary data.</text>
</comment>
<dbReference type="SFLD" id="SFLDG01067">
    <property type="entry name" value="SPASM/twitch_domain_containing"/>
    <property type="match status" value="1"/>
</dbReference>
<keyword evidence="2" id="KW-0479">Metal-binding</keyword>
<name>A0A0L6JXR0_9FIRM</name>
<dbReference type="NCBIfam" id="TIGR04085">
    <property type="entry name" value="rSAM_more_4Fe4S"/>
    <property type="match status" value="1"/>
</dbReference>
<keyword evidence="3" id="KW-0408">Iron</keyword>
<dbReference type="SUPFAM" id="SSF102114">
    <property type="entry name" value="Radical SAM enzymes"/>
    <property type="match status" value="1"/>
</dbReference>
<evidence type="ECO:0000256" key="2">
    <source>
        <dbReference type="ARBA" id="ARBA00022723"/>
    </source>
</evidence>
<dbReference type="eggNOG" id="COG0535">
    <property type="taxonomic scope" value="Bacteria"/>
</dbReference>
<protein>
    <submittedName>
        <fullName evidence="6">4Fe4S-binding SPASM domain containing protein</fullName>
    </submittedName>
</protein>
<dbReference type="AlphaFoldDB" id="A0A0L6JXR0"/>
<dbReference type="GO" id="GO:0006783">
    <property type="term" value="P:heme biosynthetic process"/>
    <property type="evidence" value="ECO:0007669"/>
    <property type="project" value="TreeGrafter"/>
</dbReference>
<dbReference type="InterPro" id="IPR050377">
    <property type="entry name" value="Radical_SAM_PqqE_MftC-like"/>
</dbReference>
<sequence>MKTIRKMRREHFGGIIFSENPGFTAFINNKYADKLGIPKYEHPLNSNILSSPMDVHMSLTNKCNLLCKGCYAINTHSQESEMDYSLAKSIIDNLSNLNVFTISLGGGEPFLYPNLFNLARYIRENNIVPNITTNGLEITKINSNQCNVFGNIHLSIHSIDELTRLEKTIKILQQESIIPGINLLITNEIYHNIEYVFRWASKLNLVKILFLKFKITNNNAEYKNMEITSLKEKNLYPIIVRLSQKYNIMPMIDCSLFPSISKHKVRKKDLEYYDINGCKGGIYYIAIDVHGNFKPCSFWNETFGIATSLNYDEWLNNSALNEFRSGKQNLKCSPCKHIELCNKGCRLFATQTCQTL</sequence>
<organism evidence="6 7">
    <name type="scientific">Pseudobacteroides cellulosolvens ATCC 35603 = DSM 2933</name>
    <dbReference type="NCBI Taxonomy" id="398512"/>
    <lineage>
        <taxon>Bacteria</taxon>
        <taxon>Bacillati</taxon>
        <taxon>Bacillota</taxon>
        <taxon>Clostridia</taxon>
        <taxon>Eubacteriales</taxon>
        <taxon>Oscillospiraceae</taxon>
        <taxon>Pseudobacteroides</taxon>
    </lineage>
</organism>
<gene>
    <name evidence="6" type="ORF">Bccel_5489</name>
</gene>
<dbReference type="PANTHER" id="PTHR11228">
    <property type="entry name" value="RADICAL SAM DOMAIN PROTEIN"/>
    <property type="match status" value="1"/>
</dbReference>
<keyword evidence="4" id="KW-0411">Iron-sulfur</keyword>
<dbReference type="PROSITE" id="PS51918">
    <property type="entry name" value="RADICAL_SAM"/>
    <property type="match status" value="1"/>
</dbReference>
<dbReference type="GO" id="GO:0046872">
    <property type="term" value="F:metal ion binding"/>
    <property type="evidence" value="ECO:0007669"/>
    <property type="project" value="UniProtKB-KW"/>
</dbReference>
<dbReference type="STRING" id="398512.Bccel_5489"/>
<dbReference type="Pfam" id="PF13353">
    <property type="entry name" value="Fer4_12"/>
    <property type="match status" value="1"/>
</dbReference>
<evidence type="ECO:0000313" key="7">
    <source>
        <dbReference type="Proteomes" id="UP000036923"/>
    </source>
</evidence>
<dbReference type="InterPro" id="IPR007197">
    <property type="entry name" value="rSAM"/>
</dbReference>
<evidence type="ECO:0000259" key="5">
    <source>
        <dbReference type="PROSITE" id="PS51918"/>
    </source>
</evidence>
<dbReference type="OrthoDB" id="9763993at2"/>